<accession>A0A1H9Q1E3</accession>
<protein>
    <submittedName>
        <fullName evidence="2">Uncharacterized protein</fullName>
    </submittedName>
</protein>
<dbReference type="EMBL" id="FOGF01000084">
    <property type="protein sequence ID" value="SER54277.1"/>
    <property type="molecule type" value="Genomic_DNA"/>
</dbReference>
<evidence type="ECO:0000313" key="1">
    <source>
        <dbReference type="EMBL" id="SER37309.1"/>
    </source>
</evidence>
<evidence type="ECO:0000313" key="3">
    <source>
        <dbReference type="Proteomes" id="UP000198556"/>
    </source>
</evidence>
<evidence type="ECO:0000313" key="2">
    <source>
        <dbReference type="EMBL" id="SER54277.1"/>
    </source>
</evidence>
<organism evidence="2 3">
    <name type="scientific">Granulicatella balaenopterae</name>
    <dbReference type="NCBI Taxonomy" id="137733"/>
    <lineage>
        <taxon>Bacteria</taxon>
        <taxon>Bacillati</taxon>
        <taxon>Bacillota</taxon>
        <taxon>Bacilli</taxon>
        <taxon>Lactobacillales</taxon>
        <taxon>Carnobacteriaceae</taxon>
        <taxon>Granulicatella</taxon>
    </lineage>
</organism>
<reference evidence="2 3" key="1">
    <citation type="submission" date="2016-10" db="EMBL/GenBank/DDBJ databases">
        <authorList>
            <person name="de Groot N.N."/>
        </authorList>
    </citation>
    <scope>NUCLEOTIDE SEQUENCE [LARGE SCALE GENOMIC DNA]</scope>
    <source>
        <strain evidence="2 3">DSM 15827</strain>
    </source>
</reference>
<dbReference type="EMBL" id="FOGF01000042">
    <property type="protein sequence ID" value="SER37309.1"/>
    <property type="molecule type" value="Genomic_DNA"/>
</dbReference>
<dbReference type="AlphaFoldDB" id="A0A1H9Q1E3"/>
<dbReference type="Proteomes" id="UP000198556">
    <property type="component" value="Unassembled WGS sequence"/>
</dbReference>
<feature type="non-terminal residue" evidence="2">
    <location>
        <position position="1"/>
    </location>
</feature>
<sequence length="45" mass="5165">RLGLYKQCGMNIINYILSPELLETKIKNRPALVNPLNYYLSKVGI</sequence>
<name>A0A1H9Q1E3_9LACT</name>
<keyword evidence="3" id="KW-1185">Reference proteome</keyword>
<gene>
    <name evidence="1" type="ORF">SAMN05421767_14210</name>
    <name evidence="2" type="ORF">SAMN05421767_1841</name>
</gene>
<proteinExistence type="predicted"/>